<dbReference type="InterPro" id="IPR033749">
    <property type="entry name" value="Polyprenyl_synt_CS"/>
</dbReference>
<dbReference type="STRING" id="679897.HMU09830"/>
<reference evidence="8 9" key="1">
    <citation type="journal article" date="2010" name="BMC Genomics">
        <title>Comparative genomics and proteomics of Helicobacter mustelae, an ulcerogenic and carcinogenic gastric pathogen.</title>
        <authorList>
            <person name="O'Toole P.W."/>
            <person name="Snelling W.J."/>
            <person name="Canchaya C."/>
            <person name="Forde B.M."/>
            <person name="Hardie K.R."/>
            <person name="Josenhans C."/>
            <person name="Graham R.L.J."/>
            <person name="McMullan G."/>
            <person name="Parkhill J."/>
            <person name="Belda E."/>
            <person name="Bentley S.D."/>
        </authorList>
    </citation>
    <scope>NUCLEOTIDE SEQUENCE [LARGE SCALE GENOMIC DNA]</scope>
    <source>
        <strain evidence="9">ATCC 43772 / LMG 18044 / NCTC 12198 / 12198</strain>
    </source>
</reference>
<dbReference type="PANTHER" id="PTHR43281">
    <property type="entry name" value="FARNESYL DIPHOSPHATE SYNTHASE"/>
    <property type="match status" value="1"/>
</dbReference>
<dbReference type="GO" id="GO:0016114">
    <property type="term" value="P:terpenoid biosynthetic process"/>
    <property type="evidence" value="ECO:0007669"/>
    <property type="project" value="UniProtKB-ARBA"/>
</dbReference>
<dbReference type="PROSITE" id="PS00723">
    <property type="entry name" value="POLYPRENYL_SYNTHASE_1"/>
    <property type="match status" value="1"/>
</dbReference>
<evidence type="ECO:0000256" key="5">
    <source>
        <dbReference type="ARBA" id="ARBA00022842"/>
    </source>
</evidence>
<name>D3UIB7_HELM1</name>
<evidence type="ECO:0000256" key="1">
    <source>
        <dbReference type="ARBA" id="ARBA00001946"/>
    </source>
</evidence>
<accession>D3UIB7</accession>
<dbReference type="Gene3D" id="1.10.600.10">
    <property type="entry name" value="Farnesyl Diphosphate Synthase"/>
    <property type="match status" value="1"/>
</dbReference>
<dbReference type="PANTHER" id="PTHR43281:SF1">
    <property type="entry name" value="FARNESYL DIPHOSPHATE SYNTHASE"/>
    <property type="match status" value="1"/>
</dbReference>
<dbReference type="SFLD" id="SFLDS00005">
    <property type="entry name" value="Isoprenoid_Synthase_Type_I"/>
    <property type="match status" value="1"/>
</dbReference>
<keyword evidence="3 7" id="KW-0808">Transferase</keyword>
<proteinExistence type="inferred from homology"/>
<dbReference type="KEGG" id="hms:HMU09830"/>
<evidence type="ECO:0000313" key="8">
    <source>
        <dbReference type="EMBL" id="CBG40240.1"/>
    </source>
</evidence>
<dbReference type="PROSITE" id="PS00444">
    <property type="entry name" value="POLYPRENYL_SYNTHASE_2"/>
    <property type="match status" value="1"/>
</dbReference>
<dbReference type="HOGENOM" id="CLU_014015_0_1_7"/>
<dbReference type="InterPro" id="IPR008949">
    <property type="entry name" value="Isoprenoid_synthase_dom_sf"/>
</dbReference>
<dbReference type="GO" id="GO:0046872">
    <property type="term" value="F:metal ion binding"/>
    <property type="evidence" value="ECO:0007669"/>
    <property type="project" value="UniProtKB-KW"/>
</dbReference>
<dbReference type="EC" id="2.5.1.10" evidence="8"/>
<dbReference type="Proteomes" id="UP000001522">
    <property type="component" value="Chromosome"/>
</dbReference>
<evidence type="ECO:0000256" key="3">
    <source>
        <dbReference type="ARBA" id="ARBA00022679"/>
    </source>
</evidence>
<dbReference type="InterPro" id="IPR000092">
    <property type="entry name" value="Polyprenyl_synt"/>
</dbReference>
<evidence type="ECO:0000256" key="7">
    <source>
        <dbReference type="RuleBase" id="RU004466"/>
    </source>
</evidence>
<sequence length="287" mass="32847">MRYLEILREFEEFLQSYPIEMEGFHPVFAKAFWEMLKNGGKRFRPALLFAVVCSQNFSLAKNAFLPALALECLHTYSLIHDDLPCMDDASLRRGYPTLHRSYDEVTATLVGDGLNTFSFYLLTKAHLDPSTRLRLIEMLSHYGGIGGMVIGQAMDCYFENQHLEIEKLYAIHLNKTAKLIATSLCMGGVIANLPDGELRNLWDFGMDLGIFFQVRDDIIDRVENAQSVGKTTNNDYNKNSYVNLLGLSGAREEQRRLKALIVERLFAFPPLLQENLKVLLQKYFEEK</sequence>
<evidence type="ECO:0000256" key="2">
    <source>
        <dbReference type="ARBA" id="ARBA00006706"/>
    </source>
</evidence>
<dbReference type="GO" id="GO:0004337">
    <property type="term" value="F:(2E,6E)-farnesyl diphosphate synthase activity"/>
    <property type="evidence" value="ECO:0007669"/>
    <property type="project" value="UniProtKB-EC"/>
</dbReference>
<dbReference type="eggNOG" id="COG0142">
    <property type="taxonomic scope" value="Bacteria"/>
</dbReference>
<keyword evidence="4" id="KW-0479">Metal-binding</keyword>
<evidence type="ECO:0000313" key="9">
    <source>
        <dbReference type="Proteomes" id="UP000001522"/>
    </source>
</evidence>
<dbReference type="FunFam" id="1.10.600.10:FF:000001">
    <property type="entry name" value="Geranylgeranyl diphosphate synthase"/>
    <property type="match status" value="1"/>
</dbReference>
<gene>
    <name evidence="8" type="primary">ispA</name>
    <name evidence="8" type="ordered locus">HMU09830</name>
</gene>
<dbReference type="AlphaFoldDB" id="D3UIB7"/>
<keyword evidence="5" id="KW-0460">Magnesium</keyword>
<dbReference type="CDD" id="cd00685">
    <property type="entry name" value="Trans_IPPS_HT"/>
    <property type="match status" value="1"/>
</dbReference>
<dbReference type="SFLD" id="SFLDG01017">
    <property type="entry name" value="Polyprenyl_Transferase_Like"/>
    <property type="match status" value="1"/>
</dbReference>
<organism evidence="8 9">
    <name type="scientific">Helicobacter mustelae (strain ATCC 43772 / CCUG 25715 / CIP 103759 / LMG 18044 / NCTC 12198 / R85-136P)</name>
    <name type="common">Campylobacter mustelae</name>
    <dbReference type="NCBI Taxonomy" id="679897"/>
    <lineage>
        <taxon>Bacteria</taxon>
        <taxon>Pseudomonadati</taxon>
        <taxon>Campylobacterota</taxon>
        <taxon>Epsilonproteobacteria</taxon>
        <taxon>Campylobacterales</taxon>
        <taxon>Helicobacteraceae</taxon>
        <taxon>Helicobacter</taxon>
    </lineage>
</organism>
<dbReference type="Pfam" id="PF00348">
    <property type="entry name" value="polyprenyl_synt"/>
    <property type="match status" value="1"/>
</dbReference>
<keyword evidence="9" id="KW-1185">Reference proteome</keyword>
<dbReference type="RefSeq" id="WP_013023312.1">
    <property type="nucleotide sequence ID" value="NC_013949.1"/>
</dbReference>
<evidence type="ECO:0000256" key="6">
    <source>
        <dbReference type="ARBA" id="ARBA00023229"/>
    </source>
</evidence>
<comment type="cofactor">
    <cofactor evidence="1">
        <name>Mg(2+)</name>
        <dbReference type="ChEBI" id="CHEBI:18420"/>
    </cofactor>
</comment>
<dbReference type="SUPFAM" id="SSF48576">
    <property type="entry name" value="Terpenoid synthases"/>
    <property type="match status" value="1"/>
</dbReference>
<dbReference type="EMBL" id="FN555004">
    <property type="protein sequence ID" value="CBG40240.1"/>
    <property type="molecule type" value="Genomic_DNA"/>
</dbReference>
<keyword evidence="6" id="KW-0414">Isoprene biosynthesis</keyword>
<evidence type="ECO:0000256" key="4">
    <source>
        <dbReference type="ARBA" id="ARBA00022723"/>
    </source>
</evidence>
<protein>
    <submittedName>
        <fullName evidence="8">Geranyltranstransferase</fullName>
        <ecNumber evidence="8">2.5.1.10</ecNumber>
    </submittedName>
</protein>
<comment type="similarity">
    <text evidence="2 7">Belongs to the FPP/GGPP synthase family.</text>
</comment>